<dbReference type="PANTHER" id="PTHR39624">
    <property type="entry name" value="PROTEIN INVOLVED IN RIMO-MEDIATED BETA-METHYLTHIOLATION OF RIBOSOMAL PROTEIN S12 YCAO"/>
    <property type="match status" value="1"/>
</dbReference>
<dbReference type="Pfam" id="PF02566">
    <property type="entry name" value="OsmC"/>
    <property type="match status" value="1"/>
</dbReference>
<gene>
    <name evidence="1" type="ORF">C0601_13320</name>
</gene>
<dbReference type="InterPro" id="IPR003718">
    <property type="entry name" value="OsmC/Ohr_fam"/>
</dbReference>
<dbReference type="InterPro" id="IPR036102">
    <property type="entry name" value="OsmC/Ohrsf"/>
</dbReference>
<dbReference type="AlphaFoldDB" id="A0A2N5Z9D6"/>
<dbReference type="InterPro" id="IPR015946">
    <property type="entry name" value="KH_dom-like_a/b"/>
</dbReference>
<proteinExistence type="predicted"/>
<comment type="caution">
    <text evidence="1">The sequence shown here is derived from an EMBL/GenBank/DDBJ whole genome shotgun (WGS) entry which is preliminary data.</text>
</comment>
<reference evidence="1 2" key="1">
    <citation type="submission" date="2017-11" db="EMBL/GenBank/DDBJ databases">
        <title>Genome-resolved metagenomics identifies genetic mobility, metabolic interactions, and unexpected diversity in perchlorate-reducing communities.</title>
        <authorList>
            <person name="Barnum T.P."/>
            <person name="Figueroa I.A."/>
            <person name="Carlstrom C.I."/>
            <person name="Lucas L.N."/>
            <person name="Engelbrektson A.L."/>
            <person name="Coates J.D."/>
        </authorList>
    </citation>
    <scope>NUCLEOTIDE SEQUENCE [LARGE SCALE GENOMIC DNA]</scope>
    <source>
        <strain evidence="1">BM706</strain>
    </source>
</reference>
<organism evidence="1 2">
    <name type="scientific">Muiribacterium halophilum</name>
    <dbReference type="NCBI Taxonomy" id="2053465"/>
    <lineage>
        <taxon>Bacteria</taxon>
        <taxon>Candidatus Muiribacteriota</taxon>
        <taxon>Candidatus Muiribacteriia</taxon>
        <taxon>Candidatus Muiribacteriales</taxon>
        <taxon>Candidatus Muiribacteriaceae</taxon>
        <taxon>Candidatus Muiribacterium</taxon>
    </lineage>
</organism>
<dbReference type="SUPFAM" id="SSF82784">
    <property type="entry name" value="OsmC-like"/>
    <property type="match status" value="1"/>
</dbReference>
<dbReference type="PANTHER" id="PTHR39624:SF2">
    <property type="entry name" value="OSMC-LIKE PROTEIN"/>
    <property type="match status" value="1"/>
</dbReference>
<accession>A0A2N5Z9D6</accession>
<evidence type="ECO:0008006" key="3">
    <source>
        <dbReference type="Google" id="ProtNLM"/>
    </source>
</evidence>
<evidence type="ECO:0000313" key="2">
    <source>
        <dbReference type="Proteomes" id="UP000234857"/>
    </source>
</evidence>
<dbReference type="Proteomes" id="UP000234857">
    <property type="component" value="Unassembled WGS sequence"/>
</dbReference>
<sequence length="128" mass="14692">MRLDFIDNMTFEVTNGPVKFRCDQPKDDGGDGNHPNPSEMFIASISMCAATYAGFFYKREGLSMEGFNIDISYEVLEKPRRYGNVTLKIYSPNVPEKKRKKYEKMVGMCIVGKTVHEAVNLKEEFIYI</sequence>
<evidence type="ECO:0000313" key="1">
    <source>
        <dbReference type="EMBL" id="PLX15291.1"/>
    </source>
</evidence>
<dbReference type="Gene3D" id="3.30.300.20">
    <property type="match status" value="1"/>
</dbReference>
<name>A0A2N5Z9D6_MUIH1</name>
<dbReference type="EMBL" id="PKTG01000142">
    <property type="protein sequence ID" value="PLX15291.1"/>
    <property type="molecule type" value="Genomic_DNA"/>
</dbReference>
<protein>
    <recommendedName>
        <fullName evidence="3">Osmotically inducible protein OsmC</fullName>
    </recommendedName>
</protein>